<organism evidence="8 9">
    <name type="scientific">Hafnia alvei FB1</name>
    <dbReference type="NCBI Taxonomy" id="1453496"/>
    <lineage>
        <taxon>Bacteria</taxon>
        <taxon>Pseudomonadati</taxon>
        <taxon>Pseudomonadota</taxon>
        <taxon>Gammaproteobacteria</taxon>
        <taxon>Enterobacterales</taxon>
        <taxon>Hafniaceae</taxon>
        <taxon>Hafnia</taxon>
    </lineage>
</organism>
<proteinExistence type="inferred from homology"/>
<evidence type="ECO:0000259" key="7">
    <source>
        <dbReference type="Pfam" id="PF02525"/>
    </source>
</evidence>
<comment type="subunit">
    <text evidence="6">Homodimer.</text>
</comment>
<dbReference type="GO" id="GO:0010181">
    <property type="term" value="F:FMN binding"/>
    <property type="evidence" value="ECO:0007669"/>
    <property type="project" value="UniProtKB-UniRule"/>
</dbReference>
<comment type="catalytic activity">
    <reaction evidence="6">
        <text>2 a quinone + NADH + H(+) = 2 a 1,4-benzosemiquinone + NAD(+)</text>
        <dbReference type="Rhea" id="RHEA:65952"/>
        <dbReference type="ChEBI" id="CHEBI:15378"/>
        <dbReference type="ChEBI" id="CHEBI:57540"/>
        <dbReference type="ChEBI" id="CHEBI:57945"/>
        <dbReference type="ChEBI" id="CHEBI:132124"/>
        <dbReference type="ChEBI" id="CHEBI:134225"/>
    </reaction>
</comment>
<dbReference type="PANTHER" id="PTHR43741:SF4">
    <property type="entry name" value="FMN-DEPENDENT NADH:QUINONE OXIDOREDUCTASE"/>
    <property type="match status" value="1"/>
</dbReference>
<keyword evidence="4 6" id="KW-0520">NAD</keyword>
<comment type="catalytic activity">
    <reaction evidence="5">
        <text>N,N-dimethyl-1,4-phenylenediamine + anthranilate + 2 NAD(+) = 2-(4-dimethylaminophenyl)diazenylbenzoate + 2 NADH + 2 H(+)</text>
        <dbReference type="Rhea" id="RHEA:55872"/>
        <dbReference type="ChEBI" id="CHEBI:15378"/>
        <dbReference type="ChEBI" id="CHEBI:15783"/>
        <dbReference type="ChEBI" id="CHEBI:16567"/>
        <dbReference type="ChEBI" id="CHEBI:57540"/>
        <dbReference type="ChEBI" id="CHEBI:57945"/>
        <dbReference type="ChEBI" id="CHEBI:71579"/>
        <dbReference type="EC" id="1.7.1.17"/>
    </reaction>
    <physiologicalReaction direction="right-to-left" evidence="5">
        <dbReference type="Rhea" id="RHEA:55874"/>
    </physiologicalReaction>
</comment>
<dbReference type="AlphaFoldDB" id="A0A097R0U0"/>
<accession>A0A097R0U0</accession>
<keyword evidence="9" id="KW-1185">Reference proteome</keyword>
<dbReference type="EMBL" id="CP009706">
    <property type="protein sequence ID" value="AIU72349.1"/>
    <property type="molecule type" value="Genomic_DNA"/>
</dbReference>
<keyword evidence="2 6" id="KW-0288">FMN</keyword>
<reference evidence="8 9" key="1">
    <citation type="journal article" date="2014" name="Gut Pathog.">
        <title>Gene clusters of Hafnia alvei strain FB1 important in survival and pathogenesis: a draft genome perspective.</title>
        <authorList>
            <person name="Tan J.Y."/>
            <person name="Yin W.F."/>
            <person name="Chan K.G."/>
        </authorList>
    </citation>
    <scope>NUCLEOTIDE SEQUENCE [LARGE SCALE GENOMIC DNA]</scope>
    <source>
        <strain evidence="8 9">FB1</strain>
    </source>
</reference>
<evidence type="ECO:0000256" key="2">
    <source>
        <dbReference type="ARBA" id="ARBA00022643"/>
    </source>
</evidence>
<dbReference type="GO" id="GO:0016655">
    <property type="term" value="F:oxidoreductase activity, acting on NAD(P)H, quinone or similar compound as acceptor"/>
    <property type="evidence" value="ECO:0007669"/>
    <property type="project" value="InterPro"/>
</dbReference>
<dbReference type="Gene3D" id="3.40.50.360">
    <property type="match status" value="1"/>
</dbReference>
<comment type="similarity">
    <text evidence="6">Belongs to the azoreductase type 1 family.</text>
</comment>
<comment type="function">
    <text evidence="6">Quinone reductase that provides resistance to thiol-specific stress caused by electrophilic quinones.</text>
</comment>
<dbReference type="HOGENOM" id="CLU_088964_0_0_6"/>
<dbReference type="KEGG" id="hav:AT03_08080"/>
<dbReference type="SUPFAM" id="SSF52218">
    <property type="entry name" value="Flavoproteins"/>
    <property type="match status" value="1"/>
</dbReference>
<dbReference type="GO" id="GO:0009055">
    <property type="term" value="F:electron transfer activity"/>
    <property type="evidence" value="ECO:0007669"/>
    <property type="project" value="UniProtKB-UniRule"/>
</dbReference>
<gene>
    <name evidence="6" type="primary">azoR</name>
    <name evidence="8" type="ORF">AT03_08080</name>
</gene>
<dbReference type="EC" id="1.7.1.17" evidence="6"/>
<protein>
    <recommendedName>
        <fullName evidence="6">FMN dependent NADH:quinone oxidoreductase</fullName>
        <ecNumber evidence="6">1.6.5.-</ecNumber>
    </recommendedName>
    <alternativeName>
        <fullName evidence="6">Azo-dye reductase</fullName>
    </alternativeName>
    <alternativeName>
        <fullName evidence="6">FMN-dependent NADH-azo compound oxidoreductase</fullName>
    </alternativeName>
    <alternativeName>
        <fullName evidence="6">FMN-dependent NADH-azoreductase</fullName>
        <ecNumber evidence="6">1.7.1.17</ecNumber>
    </alternativeName>
</protein>
<evidence type="ECO:0000256" key="6">
    <source>
        <dbReference type="HAMAP-Rule" id="MF_01216"/>
    </source>
</evidence>
<evidence type="ECO:0000256" key="5">
    <source>
        <dbReference type="ARBA" id="ARBA00048542"/>
    </source>
</evidence>
<keyword evidence="3 6" id="KW-0560">Oxidoreductase</keyword>
<keyword evidence="1 6" id="KW-0285">Flavoprotein</keyword>
<evidence type="ECO:0000313" key="8">
    <source>
        <dbReference type="EMBL" id="AIU72349.1"/>
    </source>
</evidence>
<dbReference type="HAMAP" id="MF_01216">
    <property type="entry name" value="Azoreductase_type1"/>
    <property type="match status" value="1"/>
</dbReference>
<comment type="function">
    <text evidence="6">Also exhibits azoreductase activity. Catalyzes the reductive cleavage of the azo bond in aromatic azo compounds to the corresponding amines.</text>
</comment>
<feature type="binding site" evidence="6">
    <location>
        <begin position="15"/>
        <end position="17"/>
    </location>
    <ligand>
        <name>FMN</name>
        <dbReference type="ChEBI" id="CHEBI:58210"/>
    </ligand>
</feature>
<dbReference type="OrthoDB" id="9787136at2"/>
<dbReference type="InterPro" id="IPR050104">
    <property type="entry name" value="FMN-dep_NADH:Q_OxRdtase_AzoR1"/>
</dbReference>
<dbReference type="InterPro" id="IPR023048">
    <property type="entry name" value="NADH:quinone_OxRdtase_FMN_depd"/>
</dbReference>
<dbReference type="GO" id="GO:0016652">
    <property type="term" value="F:oxidoreductase activity, acting on NAD(P)H as acceptor"/>
    <property type="evidence" value="ECO:0007669"/>
    <property type="project" value="UniProtKB-UniRule"/>
</dbReference>
<dbReference type="RefSeq" id="WP_025800928.1">
    <property type="nucleotide sequence ID" value="NZ_CP009706.1"/>
</dbReference>
<dbReference type="Proteomes" id="UP000029986">
    <property type="component" value="Chromosome"/>
</dbReference>
<evidence type="ECO:0000256" key="4">
    <source>
        <dbReference type="ARBA" id="ARBA00023027"/>
    </source>
</evidence>
<dbReference type="PANTHER" id="PTHR43741">
    <property type="entry name" value="FMN-DEPENDENT NADH-AZOREDUCTASE 1"/>
    <property type="match status" value="1"/>
</dbReference>
<feature type="binding site" evidence="6">
    <location>
        <begin position="139"/>
        <end position="142"/>
    </location>
    <ligand>
        <name>FMN</name>
        <dbReference type="ChEBI" id="CHEBI:58210"/>
    </ligand>
</feature>
<comment type="cofactor">
    <cofactor evidence="6">
        <name>FMN</name>
        <dbReference type="ChEBI" id="CHEBI:58210"/>
    </cofactor>
    <text evidence="6">Binds 1 FMN per subunit.</text>
</comment>
<feature type="domain" description="Flavodoxin-like fold" evidence="7">
    <location>
        <begin position="1"/>
        <end position="197"/>
    </location>
</feature>
<dbReference type="InterPro" id="IPR029039">
    <property type="entry name" value="Flavoprotein-like_sf"/>
</dbReference>
<dbReference type="eggNOG" id="COG1182">
    <property type="taxonomic scope" value="Bacteria"/>
</dbReference>
<evidence type="ECO:0000313" key="9">
    <source>
        <dbReference type="Proteomes" id="UP000029986"/>
    </source>
</evidence>
<dbReference type="PATRIC" id="fig|1453496.5.peg.1611"/>
<name>A0A097R0U0_HAFAL</name>
<dbReference type="EC" id="1.6.5.-" evidence="6"/>
<sequence>MKLLHIDSSPFTTQSTSRLLSAAIVAQLQEKHRIQSVIYRDVGLTPPPHLTEAVFNAMRNGVEGYSDEVIHAVQAANQAIEELKICDALVIGAPMFNHSIVTNLKSWIDQVCQAGKTFAFTSQGAQGLIADKPVFIASTRGGIYADAVHRAMDFQEPYLVSALSLMGLKNVKIIRAEGVDKTHPGRSEAQRMALEEIKNTVFID</sequence>
<evidence type="ECO:0000256" key="1">
    <source>
        <dbReference type="ARBA" id="ARBA00022630"/>
    </source>
</evidence>
<dbReference type="Pfam" id="PF02525">
    <property type="entry name" value="Flavodoxin_2"/>
    <property type="match status" value="1"/>
</dbReference>
<feature type="binding site" evidence="6">
    <location>
        <position position="9"/>
    </location>
    <ligand>
        <name>FMN</name>
        <dbReference type="ChEBI" id="CHEBI:58210"/>
    </ligand>
</feature>
<dbReference type="InterPro" id="IPR003680">
    <property type="entry name" value="Flavodoxin_fold"/>
</dbReference>
<comment type="caution">
    <text evidence="6">Lacks conserved residue(s) required for the propagation of feature annotation.</text>
</comment>
<evidence type="ECO:0000256" key="3">
    <source>
        <dbReference type="ARBA" id="ARBA00023002"/>
    </source>
</evidence>